<organism evidence="2">
    <name type="scientific">uncultured Gemmatimonadota bacterium</name>
    <dbReference type="NCBI Taxonomy" id="203437"/>
    <lineage>
        <taxon>Bacteria</taxon>
        <taxon>Pseudomonadati</taxon>
        <taxon>Gemmatimonadota</taxon>
        <taxon>environmental samples</taxon>
    </lineage>
</organism>
<sequence>GAGPAGADRDPVPPHRPRRPGAPGRPGDPVVRDRFHAGFPCRVPADAQDGARRLRAHGAGLGGRPAVHVHPGRDPGRAAGLHPLLRLPRLCGQPRADHPHLGRRPGLSRRSAGRADGGVVVFSQAQGALPAPGRRAGTRGSAGHPDRAHRQLHQRRAVRAGDDGRGALGRAFPHRPRGRAAAGHGGRRLHARARAADRAGVPHGAVGPGARAGAPAPPVAAVRGAGRRAAAGAGAVGIVRVDPQARHPPGPGNARGGVHAGVRADPLVSRAVPAAGRAVHGRGRPRGHGAGAADHGADAQPGDDRRGHLLRRARPARPAPPPSTRGRSFPL</sequence>
<accession>A0A6J4LKA1</accession>
<feature type="compositionally biased region" description="Low complexity" evidence="1">
    <location>
        <begin position="198"/>
        <end position="219"/>
    </location>
</feature>
<feature type="region of interest" description="Disordered" evidence="1">
    <location>
        <begin position="276"/>
        <end position="331"/>
    </location>
</feature>
<gene>
    <name evidence="2" type="ORF">AVDCRST_MAG89-2302</name>
</gene>
<reference evidence="2" key="1">
    <citation type="submission" date="2020-02" db="EMBL/GenBank/DDBJ databases">
        <authorList>
            <person name="Meier V. D."/>
        </authorList>
    </citation>
    <scope>NUCLEOTIDE SEQUENCE</scope>
    <source>
        <strain evidence="2">AVDCRST_MAG89</strain>
    </source>
</reference>
<keyword evidence="2" id="KW-0449">Lipoprotein</keyword>
<feature type="non-terminal residue" evidence="2">
    <location>
        <position position="331"/>
    </location>
</feature>
<feature type="region of interest" description="Disordered" evidence="1">
    <location>
        <begin position="1"/>
        <end position="35"/>
    </location>
</feature>
<feature type="region of interest" description="Disordered" evidence="1">
    <location>
        <begin position="93"/>
        <end position="115"/>
    </location>
</feature>
<protein>
    <submittedName>
        <fullName evidence="2">Prolipoprotein diacylglyceryl transferase</fullName>
    </submittedName>
</protein>
<evidence type="ECO:0000313" key="2">
    <source>
        <dbReference type="EMBL" id="CAA9334488.1"/>
    </source>
</evidence>
<dbReference type="GO" id="GO:0016740">
    <property type="term" value="F:transferase activity"/>
    <property type="evidence" value="ECO:0007669"/>
    <property type="project" value="UniProtKB-KW"/>
</dbReference>
<name>A0A6J4LKA1_9BACT</name>
<dbReference type="EMBL" id="CADCTV010000490">
    <property type="protein sequence ID" value="CAA9334488.1"/>
    <property type="molecule type" value="Genomic_DNA"/>
</dbReference>
<keyword evidence="2" id="KW-0808">Transferase</keyword>
<evidence type="ECO:0000256" key="1">
    <source>
        <dbReference type="SAM" id="MobiDB-lite"/>
    </source>
</evidence>
<feature type="region of interest" description="Disordered" evidence="1">
    <location>
        <begin position="128"/>
        <end position="219"/>
    </location>
</feature>
<dbReference type="AlphaFoldDB" id="A0A6J4LKA1"/>
<feature type="non-terminal residue" evidence="2">
    <location>
        <position position="1"/>
    </location>
</feature>
<proteinExistence type="predicted"/>